<dbReference type="Gramene" id="rna4352">
    <property type="protein sequence ID" value="RHN80424.1"/>
    <property type="gene ID" value="gene4352"/>
</dbReference>
<dbReference type="Proteomes" id="UP000265566">
    <property type="component" value="Chromosome 1"/>
</dbReference>
<proteinExistence type="predicted"/>
<feature type="compositionally biased region" description="Basic and acidic residues" evidence="1">
    <location>
        <begin position="56"/>
        <end position="67"/>
    </location>
</feature>
<reference evidence="2" key="1">
    <citation type="journal article" date="2018" name="Nat. Plants">
        <title>Whole-genome landscape of Medicago truncatula symbiotic genes.</title>
        <authorList>
            <person name="Pecrix Y."/>
            <person name="Gamas P."/>
            <person name="Carrere S."/>
        </authorList>
    </citation>
    <scope>NUCLEOTIDE SEQUENCE</scope>
    <source>
        <tissue evidence="2">Leaves</tissue>
    </source>
</reference>
<protein>
    <submittedName>
        <fullName evidence="2">Uncharacterized protein</fullName>
    </submittedName>
</protein>
<feature type="region of interest" description="Disordered" evidence="1">
    <location>
        <begin position="1"/>
        <end position="85"/>
    </location>
</feature>
<evidence type="ECO:0000313" key="2">
    <source>
        <dbReference type="EMBL" id="RHN80424.1"/>
    </source>
</evidence>
<gene>
    <name evidence="2" type="ORF">MtrunA17_Chr1g0188141</name>
</gene>
<name>A0A396JT24_MEDTR</name>
<dbReference type="AlphaFoldDB" id="A0A396JT24"/>
<comment type="caution">
    <text evidence="2">The sequence shown here is derived from an EMBL/GenBank/DDBJ whole genome shotgun (WGS) entry which is preliminary data.</text>
</comment>
<organism evidence="2">
    <name type="scientific">Medicago truncatula</name>
    <name type="common">Barrel medic</name>
    <name type="synonym">Medicago tribuloides</name>
    <dbReference type="NCBI Taxonomy" id="3880"/>
    <lineage>
        <taxon>Eukaryota</taxon>
        <taxon>Viridiplantae</taxon>
        <taxon>Streptophyta</taxon>
        <taxon>Embryophyta</taxon>
        <taxon>Tracheophyta</taxon>
        <taxon>Spermatophyta</taxon>
        <taxon>Magnoliopsida</taxon>
        <taxon>eudicotyledons</taxon>
        <taxon>Gunneridae</taxon>
        <taxon>Pentapetalae</taxon>
        <taxon>rosids</taxon>
        <taxon>fabids</taxon>
        <taxon>Fabales</taxon>
        <taxon>Fabaceae</taxon>
        <taxon>Papilionoideae</taxon>
        <taxon>50 kb inversion clade</taxon>
        <taxon>NPAAA clade</taxon>
        <taxon>Hologalegina</taxon>
        <taxon>IRL clade</taxon>
        <taxon>Trifolieae</taxon>
        <taxon>Medicago</taxon>
    </lineage>
</organism>
<feature type="compositionally biased region" description="Polar residues" evidence="1">
    <location>
        <begin position="18"/>
        <end position="29"/>
    </location>
</feature>
<evidence type="ECO:0000256" key="1">
    <source>
        <dbReference type="SAM" id="MobiDB-lite"/>
    </source>
</evidence>
<sequence>MKTPSKKNNRTEDEEGETNGSGPYMSESNVADLPLIKSNKSGDGELGKKKKKKKKLSEESNHKKYNEFDSNECEDDDQGKKMKKKRKLIETVHFVARSGMSN</sequence>
<accession>A0A396JT24</accession>
<dbReference type="EMBL" id="PSQE01000001">
    <property type="protein sequence ID" value="RHN80424.1"/>
    <property type="molecule type" value="Genomic_DNA"/>
</dbReference>